<keyword evidence="2" id="KW-0732">Signal</keyword>
<organism evidence="4">
    <name type="scientific">Caenorhabditis brenneri</name>
    <name type="common">Nematode worm</name>
    <dbReference type="NCBI Taxonomy" id="135651"/>
    <lineage>
        <taxon>Eukaryota</taxon>
        <taxon>Metazoa</taxon>
        <taxon>Ecdysozoa</taxon>
        <taxon>Nematoda</taxon>
        <taxon>Chromadorea</taxon>
        <taxon>Rhabditida</taxon>
        <taxon>Rhabditina</taxon>
        <taxon>Rhabditomorpha</taxon>
        <taxon>Rhabditoidea</taxon>
        <taxon>Rhabditidae</taxon>
        <taxon>Peloderinae</taxon>
        <taxon>Caenorhabditis</taxon>
    </lineage>
</organism>
<feature type="signal peptide" evidence="2">
    <location>
        <begin position="1"/>
        <end position="19"/>
    </location>
</feature>
<reference evidence="4" key="1">
    <citation type="submission" date="2011-07" db="EMBL/GenBank/DDBJ databases">
        <authorList>
            <consortium name="Caenorhabditis brenneri Sequencing and Analysis Consortium"/>
            <person name="Wilson R.K."/>
        </authorList>
    </citation>
    <scope>NUCLEOTIDE SEQUENCE [LARGE SCALE GENOMIC DNA]</scope>
    <source>
        <strain evidence="4">PB2801</strain>
    </source>
</reference>
<keyword evidence="1" id="KW-0472">Membrane</keyword>
<sequence>MRRFLLLICILGMFECVVACPNVEPNDPMEFFKETVEDDTVTMTILETSEEETTPVKHDISKTDKVALVAEAEHKTKHDESGDSLFWRFWDAVVDFFRKKWEEFWAWRKHRVVIGSVLVVLACAIIWRSVCRMCDRKDRRANQRQNEERIPEDMNDGRENQVEAAAVAIELLEQARHLYTFRRTFRRAGTSRGAFGARRRRARAPGIRIQ</sequence>
<keyword evidence="1" id="KW-0812">Transmembrane</keyword>
<proteinExistence type="predicted"/>
<dbReference type="EMBL" id="GL379826">
    <property type="protein sequence ID" value="EGT49848.1"/>
    <property type="molecule type" value="Genomic_DNA"/>
</dbReference>
<evidence type="ECO:0000313" key="4">
    <source>
        <dbReference type="Proteomes" id="UP000008068"/>
    </source>
</evidence>
<evidence type="ECO:0000313" key="3">
    <source>
        <dbReference type="EMBL" id="EGT49848.1"/>
    </source>
</evidence>
<keyword evidence="1" id="KW-1133">Transmembrane helix</keyword>
<gene>
    <name evidence="3" type="ORF">CAEBREN_05151</name>
</gene>
<evidence type="ECO:0000256" key="1">
    <source>
        <dbReference type="SAM" id="Phobius"/>
    </source>
</evidence>
<accession>G0N139</accession>
<feature type="chain" id="PRO_5003404294" description="Transmembrane protein" evidence="2">
    <location>
        <begin position="20"/>
        <end position="210"/>
    </location>
</feature>
<protein>
    <recommendedName>
        <fullName evidence="5">Transmembrane protein</fullName>
    </recommendedName>
</protein>
<feature type="transmembrane region" description="Helical" evidence="1">
    <location>
        <begin position="112"/>
        <end position="130"/>
    </location>
</feature>
<name>G0N139_CAEBE</name>
<keyword evidence="4" id="KW-1185">Reference proteome</keyword>
<dbReference type="Proteomes" id="UP000008068">
    <property type="component" value="Unassembled WGS sequence"/>
</dbReference>
<dbReference type="AlphaFoldDB" id="G0N139"/>
<dbReference type="InParanoid" id="G0N139"/>
<dbReference type="HOGENOM" id="CLU_1311085_0_0_1"/>
<evidence type="ECO:0000256" key="2">
    <source>
        <dbReference type="SAM" id="SignalP"/>
    </source>
</evidence>
<evidence type="ECO:0008006" key="5">
    <source>
        <dbReference type="Google" id="ProtNLM"/>
    </source>
</evidence>